<dbReference type="AlphaFoldDB" id="A0AAD3DTI4"/>
<organism evidence="2 3">
    <name type="scientific">Astrephomene gubernaculifera</name>
    <dbReference type="NCBI Taxonomy" id="47775"/>
    <lineage>
        <taxon>Eukaryota</taxon>
        <taxon>Viridiplantae</taxon>
        <taxon>Chlorophyta</taxon>
        <taxon>core chlorophytes</taxon>
        <taxon>Chlorophyceae</taxon>
        <taxon>CS clade</taxon>
        <taxon>Chlamydomonadales</taxon>
        <taxon>Astrephomenaceae</taxon>
        <taxon>Astrephomene</taxon>
    </lineage>
</organism>
<proteinExistence type="predicted"/>
<feature type="region of interest" description="Disordered" evidence="1">
    <location>
        <begin position="263"/>
        <end position="319"/>
    </location>
</feature>
<evidence type="ECO:0000313" key="3">
    <source>
        <dbReference type="Proteomes" id="UP001054857"/>
    </source>
</evidence>
<keyword evidence="3" id="KW-1185">Reference proteome</keyword>
<comment type="caution">
    <text evidence="2">The sequence shown here is derived from an EMBL/GenBank/DDBJ whole genome shotgun (WGS) entry which is preliminary data.</text>
</comment>
<feature type="non-terminal residue" evidence="2">
    <location>
        <position position="539"/>
    </location>
</feature>
<accession>A0AAD3DTI4</accession>
<evidence type="ECO:0000313" key="2">
    <source>
        <dbReference type="EMBL" id="GFR47696.1"/>
    </source>
</evidence>
<reference evidence="2 3" key="1">
    <citation type="journal article" date="2021" name="Sci. Rep.">
        <title>Genome sequencing of the multicellular alga Astrephomene provides insights into convergent evolution of germ-soma differentiation.</title>
        <authorList>
            <person name="Yamashita S."/>
            <person name="Yamamoto K."/>
            <person name="Matsuzaki R."/>
            <person name="Suzuki S."/>
            <person name="Yamaguchi H."/>
            <person name="Hirooka S."/>
            <person name="Minakuchi Y."/>
            <person name="Miyagishima S."/>
            <person name="Kawachi M."/>
            <person name="Toyoda A."/>
            <person name="Nozaki H."/>
        </authorList>
    </citation>
    <scope>NUCLEOTIDE SEQUENCE [LARGE SCALE GENOMIC DNA]</scope>
    <source>
        <strain evidence="2 3">NIES-4017</strain>
    </source>
</reference>
<evidence type="ECO:0000256" key="1">
    <source>
        <dbReference type="SAM" id="MobiDB-lite"/>
    </source>
</evidence>
<protein>
    <submittedName>
        <fullName evidence="2">Uncharacterized protein</fullName>
    </submittedName>
</protein>
<gene>
    <name evidence="2" type="ORF">Agub_g9445</name>
</gene>
<name>A0AAD3DTI4_9CHLO</name>
<dbReference type="Proteomes" id="UP001054857">
    <property type="component" value="Unassembled WGS sequence"/>
</dbReference>
<feature type="compositionally biased region" description="Low complexity" evidence="1">
    <location>
        <begin position="298"/>
        <end position="311"/>
    </location>
</feature>
<dbReference type="EMBL" id="BMAR01000019">
    <property type="protein sequence ID" value="GFR47696.1"/>
    <property type="molecule type" value="Genomic_DNA"/>
</dbReference>
<sequence>LAGSSSSGNSSLRYLHVYGSRYFFDSASLMLDPSRTLASISRLTSLQELRLTGFIIADESDEADELEEHGFGGPALAPAGRSSLQLLLRGLPPSLRLLQLHHCSCLAARRVSLDLGLDAGVVREVVVLGCRDLDYLAAVLGRGGLMSLLLEGDTQQQEPSQQQEQQRRLGRFRINSLEEVHDKHPLSDDAMRPLQALRRSVVELEVGFLSTDVYVSAERVLQVLELQAAPQWLDINIPLYAEKEDLDDSPDVFALSVRNVRRAKDNSAQQPPPQVPLGERGEEPLHRPAASGAEVSKAAPAPSTLAPSQPASSPPPLPSMRELLQRMLVRMIAAGGTQLSSPAVAIGGGAAAATGCALPAVTSAISPVLLMKGPLMAVLAQDNDLLQQWLKTVQKRASALINGGRGGSGGEGRRCFVRYLVMPFTDAVLLECVEGTAAAVLQAATAIVQSAEGPAASIAAAAASLQVLPVVVWDAAPVDWEWDACLKYFFMTTMEQVVQEAWDAAAEAGGPDVFRRQLEWLLELRDEVVQVIPASSPLA</sequence>